<dbReference type="GO" id="GO:0005829">
    <property type="term" value="C:cytosol"/>
    <property type="evidence" value="ECO:0007669"/>
    <property type="project" value="TreeGrafter"/>
</dbReference>
<dbReference type="EMBL" id="BARW01002301">
    <property type="protein sequence ID" value="GAI70162.1"/>
    <property type="molecule type" value="Genomic_DNA"/>
</dbReference>
<feature type="domain" description="Phosphoribosyltransferase" evidence="1">
    <location>
        <begin position="19"/>
        <end position="79"/>
    </location>
</feature>
<dbReference type="Gene3D" id="3.40.50.2020">
    <property type="match status" value="1"/>
</dbReference>
<reference evidence="2" key="1">
    <citation type="journal article" date="2014" name="Front. Microbiol.">
        <title>High frequency of phylogenetically diverse reductive dehalogenase-homologous genes in deep subseafloor sedimentary metagenomes.</title>
        <authorList>
            <person name="Kawai M."/>
            <person name="Futagami T."/>
            <person name="Toyoda A."/>
            <person name="Takaki Y."/>
            <person name="Nishi S."/>
            <person name="Hori S."/>
            <person name="Arai W."/>
            <person name="Tsubouchi T."/>
            <person name="Morono Y."/>
            <person name="Uchiyama I."/>
            <person name="Ito T."/>
            <person name="Fujiyama A."/>
            <person name="Inagaki F."/>
            <person name="Takami H."/>
        </authorList>
    </citation>
    <scope>NUCLEOTIDE SEQUENCE</scope>
    <source>
        <strain evidence="2">Expedition CK06-06</strain>
    </source>
</reference>
<dbReference type="InterPro" id="IPR050408">
    <property type="entry name" value="HGPRT"/>
</dbReference>
<organism evidence="2">
    <name type="scientific">marine sediment metagenome</name>
    <dbReference type="NCBI Taxonomy" id="412755"/>
    <lineage>
        <taxon>unclassified sequences</taxon>
        <taxon>metagenomes</taxon>
        <taxon>ecological metagenomes</taxon>
    </lineage>
</organism>
<dbReference type="AlphaFoldDB" id="X1QNP9"/>
<dbReference type="GO" id="GO:0006178">
    <property type="term" value="P:guanine salvage"/>
    <property type="evidence" value="ECO:0007669"/>
    <property type="project" value="TreeGrafter"/>
</dbReference>
<dbReference type="GO" id="GO:0004422">
    <property type="term" value="F:hypoxanthine phosphoribosyltransferase activity"/>
    <property type="evidence" value="ECO:0007669"/>
    <property type="project" value="TreeGrafter"/>
</dbReference>
<dbReference type="InterPro" id="IPR029057">
    <property type="entry name" value="PRTase-like"/>
</dbReference>
<dbReference type="Pfam" id="PF00156">
    <property type="entry name" value="Pribosyltran"/>
    <property type="match status" value="1"/>
</dbReference>
<dbReference type="InterPro" id="IPR000836">
    <property type="entry name" value="PRTase_dom"/>
</dbReference>
<dbReference type="GO" id="GO:0032263">
    <property type="term" value="P:GMP salvage"/>
    <property type="evidence" value="ECO:0007669"/>
    <property type="project" value="TreeGrafter"/>
</dbReference>
<feature type="non-terminal residue" evidence="2">
    <location>
        <position position="80"/>
    </location>
</feature>
<evidence type="ECO:0000313" key="2">
    <source>
        <dbReference type="EMBL" id="GAI70162.1"/>
    </source>
</evidence>
<accession>X1QNP9</accession>
<name>X1QNP9_9ZZZZ</name>
<dbReference type="GO" id="GO:0032264">
    <property type="term" value="P:IMP salvage"/>
    <property type="evidence" value="ECO:0007669"/>
    <property type="project" value="TreeGrafter"/>
</dbReference>
<dbReference type="PANTHER" id="PTHR43340">
    <property type="entry name" value="HYPOXANTHINE-GUANINE PHOSPHORIBOSYLTRANSFERASE"/>
    <property type="match status" value="1"/>
</dbReference>
<dbReference type="CDD" id="cd06223">
    <property type="entry name" value="PRTases_typeI"/>
    <property type="match status" value="1"/>
</dbReference>
<dbReference type="PANTHER" id="PTHR43340:SF1">
    <property type="entry name" value="HYPOXANTHINE PHOSPHORIBOSYLTRANSFERASE"/>
    <property type="match status" value="1"/>
</dbReference>
<dbReference type="GO" id="GO:0046100">
    <property type="term" value="P:hypoxanthine metabolic process"/>
    <property type="evidence" value="ECO:0007669"/>
    <property type="project" value="TreeGrafter"/>
</dbReference>
<proteinExistence type="predicted"/>
<protein>
    <recommendedName>
        <fullName evidence="1">Phosphoribosyltransferase domain-containing protein</fullName>
    </recommendedName>
</protein>
<evidence type="ECO:0000259" key="1">
    <source>
        <dbReference type="Pfam" id="PF00156"/>
    </source>
</evidence>
<dbReference type="SUPFAM" id="SSF53271">
    <property type="entry name" value="PRTase-like"/>
    <property type="match status" value="1"/>
</dbReference>
<dbReference type="GO" id="GO:0000287">
    <property type="term" value="F:magnesium ion binding"/>
    <property type="evidence" value="ECO:0007669"/>
    <property type="project" value="TreeGrafter"/>
</dbReference>
<sequence length="80" mass="8899">MNTVTLLDQDFELLIPAVEIEQAVSRIAQQINRDFKGKDVVFIGILNGAFMFAAELLKQIDLTCQISFLKLESYSGTSST</sequence>
<comment type="caution">
    <text evidence="2">The sequence shown here is derived from an EMBL/GenBank/DDBJ whole genome shotgun (WGS) entry which is preliminary data.</text>
</comment>
<gene>
    <name evidence="2" type="ORF">S12H4_06522</name>
</gene>